<evidence type="ECO:0000256" key="9">
    <source>
        <dbReference type="ARBA" id="ARBA00022763"/>
    </source>
</evidence>
<dbReference type="InterPro" id="IPR002562">
    <property type="entry name" value="3'-5'_exonuclease_dom"/>
</dbReference>
<evidence type="ECO:0000259" key="20">
    <source>
        <dbReference type="SMART" id="SM00482"/>
    </source>
</evidence>
<dbReference type="InterPro" id="IPR002421">
    <property type="entry name" value="5-3_exonuclease"/>
</dbReference>
<dbReference type="Gene3D" id="3.30.420.10">
    <property type="entry name" value="Ribonuclease H-like superfamily/Ribonuclease H"/>
    <property type="match status" value="1"/>
</dbReference>
<keyword evidence="9 17" id="KW-0227">DNA damage</keyword>
<dbReference type="InterPro" id="IPR036279">
    <property type="entry name" value="5-3_exonuclease_C_sf"/>
</dbReference>
<dbReference type="PANTHER" id="PTHR10133">
    <property type="entry name" value="DNA POLYMERASE I"/>
    <property type="match status" value="1"/>
</dbReference>
<dbReference type="Gene3D" id="3.30.70.370">
    <property type="match status" value="1"/>
</dbReference>
<dbReference type="FunFam" id="1.10.150.20:FF:000002">
    <property type="entry name" value="DNA polymerase I"/>
    <property type="match status" value="1"/>
</dbReference>
<dbReference type="InterPro" id="IPR043502">
    <property type="entry name" value="DNA/RNA_pol_sf"/>
</dbReference>
<evidence type="ECO:0000256" key="17">
    <source>
        <dbReference type="RuleBase" id="RU004460"/>
    </source>
</evidence>
<dbReference type="SUPFAM" id="SSF53098">
    <property type="entry name" value="Ribonuclease H-like"/>
    <property type="match status" value="1"/>
</dbReference>
<dbReference type="FunFam" id="1.10.150.20:FF:000003">
    <property type="entry name" value="DNA polymerase I"/>
    <property type="match status" value="1"/>
</dbReference>
<evidence type="ECO:0000256" key="10">
    <source>
        <dbReference type="ARBA" id="ARBA00022801"/>
    </source>
</evidence>
<evidence type="ECO:0000256" key="11">
    <source>
        <dbReference type="ARBA" id="ARBA00022839"/>
    </source>
</evidence>
<dbReference type="Gene3D" id="1.10.150.20">
    <property type="entry name" value="5' to 3' exonuclease, C-terminal subdomain"/>
    <property type="match status" value="2"/>
</dbReference>
<dbReference type="InterPro" id="IPR029060">
    <property type="entry name" value="PIN-like_dom_sf"/>
</dbReference>
<accession>A0A554XL31</accession>
<dbReference type="GO" id="GO:0008409">
    <property type="term" value="F:5'-3' exonuclease activity"/>
    <property type="evidence" value="ECO:0007669"/>
    <property type="project" value="UniProtKB-UniRule"/>
</dbReference>
<dbReference type="PANTHER" id="PTHR10133:SF27">
    <property type="entry name" value="DNA POLYMERASE NU"/>
    <property type="match status" value="1"/>
</dbReference>
<keyword evidence="11 17" id="KW-0269">Exonuclease</keyword>
<gene>
    <name evidence="21" type="primary">polA_1</name>
    <name evidence="17" type="synonym">polA</name>
    <name evidence="21" type="ORF">Tchar_00151</name>
</gene>
<keyword evidence="13 17" id="KW-0238">DNA-binding</keyword>
<dbReference type="Pfam" id="PF02739">
    <property type="entry name" value="5_3_exonuc_N"/>
    <property type="match status" value="1"/>
</dbReference>
<evidence type="ECO:0000256" key="7">
    <source>
        <dbReference type="ARBA" id="ARBA00022705"/>
    </source>
</evidence>
<dbReference type="InterPro" id="IPR012337">
    <property type="entry name" value="RNaseH-like_sf"/>
</dbReference>
<dbReference type="InterPro" id="IPR019760">
    <property type="entry name" value="DNA-dir_DNA_pol_A_CS"/>
</dbReference>
<dbReference type="InterPro" id="IPR001098">
    <property type="entry name" value="DNA-dir_DNA_pol_A_palm_dom"/>
</dbReference>
<evidence type="ECO:0000313" key="22">
    <source>
        <dbReference type="Proteomes" id="UP000318294"/>
    </source>
</evidence>
<proteinExistence type="inferred from homology"/>
<dbReference type="Proteomes" id="UP000318294">
    <property type="component" value="Unassembled WGS sequence"/>
</dbReference>
<evidence type="ECO:0000256" key="2">
    <source>
        <dbReference type="ARBA" id="ARBA00011541"/>
    </source>
</evidence>
<dbReference type="GO" id="GO:0003677">
    <property type="term" value="F:DNA binding"/>
    <property type="evidence" value="ECO:0007669"/>
    <property type="project" value="UniProtKB-UniRule"/>
</dbReference>
<dbReference type="Pfam" id="PF01612">
    <property type="entry name" value="DNA_pol_A_exo1"/>
    <property type="match status" value="1"/>
</dbReference>
<dbReference type="SMART" id="SM00482">
    <property type="entry name" value="POLAc"/>
    <property type="match status" value="1"/>
</dbReference>
<dbReference type="PRINTS" id="PR00868">
    <property type="entry name" value="DNAPOLI"/>
</dbReference>
<evidence type="ECO:0000256" key="8">
    <source>
        <dbReference type="ARBA" id="ARBA00022722"/>
    </source>
</evidence>
<dbReference type="PROSITE" id="PS00447">
    <property type="entry name" value="DNA_POLYMERASE_A"/>
    <property type="match status" value="1"/>
</dbReference>
<comment type="catalytic activity">
    <reaction evidence="15 17">
        <text>DNA(n) + a 2'-deoxyribonucleoside 5'-triphosphate = DNA(n+1) + diphosphate</text>
        <dbReference type="Rhea" id="RHEA:22508"/>
        <dbReference type="Rhea" id="RHEA-COMP:17339"/>
        <dbReference type="Rhea" id="RHEA-COMP:17340"/>
        <dbReference type="ChEBI" id="CHEBI:33019"/>
        <dbReference type="ChEBI" id="CHEBI:61560"/>
        <dbReference type="ChEBI" id="CHEBI:173112"/>
        <dbReference type="EC" id="2.7.7.7"/>
    </reaction>
</comment>
<dbReference type="EC" id="2.7.7.7" evidence="3 16"/>
<dbReference type="SUPFAM" id="SSF56672">
    <property type="entry name" value="DNA/RNA polymerases"/>
    <property type="match status" value="1"/>
</dbReference>
<dbReference type="Gene3D" id="3.40.50.1010">
    <property type="entry name" value="5'-nuclease"/>
    <property type="match status" value="1"/>
</dbReference>
<dbReference type="Pfam" id="PF01367">
    <property type="entry name" value="5_3_exonuc"/>
    <property type="match status" value="1"/>
</dbReference>
<protein>
    <recommendedName>
        <fullName evidence="4 16">DNA polymerase I</fullName>
        <ecNumber evidence="3 16">2.7.7.7</ecNumber>
    </recommendedName>
</protein>
<dbReference type="CDD" id="cd09898">
    <property type="entry name" value="H3TH_53EXO"/>
    <property type="match status" value="1"/>
</dbReference>
<comment type="subunit">
    <text evidence="2">Single-chain monomer with multiple functions.</text>
</comment>
<dbReference type="GO" id="GO:0003887">
    <property type="term" value="F:DNA-directed DNA polymerase activity"/>
    <property type="evidence" value="ECO:0007669"/>
    <property type="project" value="UniProtKB-UniRule"/>
</dbReference>
<dbReference type="FunFam" id="3.40.50.1010:FF:000001">
    <property type="entry name" value="DNA polymerase I"/>
    <property type="match status" value="1"/>
</dbReference>
<dbReference type="FunFam" id="1.20.1060.10:FF:000001">
    <property type="entry name" value="DNA polymerase I"/>
    <property type="match status" value="1"/>
</dbReference>
<evidence type="ECO:0000259" key="18">
    <source>
        <dbReference type="SMART" id="SM00474"/>
    </source>
</evidence>
<dbReference type="CDD" id="cd09859">
    <property type="entry name" value="PIN_53EXO"/>
    <property type="match status" value="1"/>
</dbReference>
<evidence type="ECO:0000256" key="1">
    <source>
        <dbReference type="ARBA" id="ARBA00007705"/>
    </source>
</evidence>
<dbReference type="InterPro" id="IPR020046">
    <property type="entry name" value="5-3_exonucl_a-hlix_arch_N"/>
</dbReference>
<sequence>MHALAAGAEAAIDSAVFLLLRPRHGSPRCRHNSTMTQTASSEPLLVLVDGSSYLYRAYHAMPDLRAVPGDPDSAPTGAIRGMVNMVQALRKSHPTDHLAVVFDAAGPTFREQLYPEYKAHRAPMPPDLRAQIEAIQEWVRLSGLPVLVVPGVEADDVIGTLARCAAQQGWRVLIISGDKDLSQLVDERITVIDTMSGKVRDRAGVQTEFGVPPHLMVDYQALVGDAVDNVPGVDKVGPKTAAKWLQQYGSLDAIVAHADEIGGAAGANLRRALSWLPTARQLLTIRTDCDLRDHVPGLPALDALRVRAPDAAALRAFYERYGFKGLVRALAEAEDGDRVQAGAATAAPAAGDRASLALEGDGGPGAATTERGGLQAAPLQVDIVSDEATLQRWLQRLRAAPLVALDTETTSLDELQARLVGISVGVESGQAAYIPLGHTGAEAVGRQLPLARVLAALRPWLEDAAAPKCGQHTKYDRHVFANHGIQVQGYVHDTLLQSYVLEAHKPHSLDSLVERHLGRRGLSYEDVCGKGAAQIPFAAVPLPRAATYAGEDAEMCLAVHEVLWPRLQAAPALLRIYELEMAVSAVLWRMERHGVLIDAGELQRQSVELGQRIRALEAEAHALAGVAFNLGSPKQIAEVCFERLGLPVLKKTPAGAPSTDEEVLEKLAEDYPLPALILQHRTLAKLKGTYTDKLPAMVNPATGRVHTRFAQAVAVTGRLASSDPNLQNIPIRTPEGRRIRQAFIAPPGCCIVSADYSQIELRIMAHLSEDPALLRAFAEGQDVHRATAAEVFGVDASQVTPEQRRYAKTINFGLIYGMSPYGLAKALGIDASAAKAYIDRYFARFAGVQAYMERTRAQARSLGYVETVFGRRLYLPDIRSPNGPRRSAAERAAINAPMQGTAADLIKMSMVAVQQALDAAGCRTRMVLQVHDELVFEVPQDELDWVRREVPRLMAQVASLRVPLVAEVGVGANWEQAH</sequence>
<keyword evidence="7 17" id="KW-0235">DNA replication</keyword>
<evidence type="ECO:0000259" key="19">
    <source>
        <dbReference type="SMART" id="SM00475"/>
    </source>
</evidence>
<keyword evidence="8" id="KW-0540">Nuclease</keyword>
<dbReference type="SMART" id="SM00475">
    <property type="entry name" value="53EXOc"/>
    <property type="match status" value="1"/>
</dbReference>
<evidence type="ECO:0000256" key="13">
    <source>
        <dbReference type="ARBA" id="ARBA00023125"/>
    </source>
</evidence>
<keyword evidence="22" id="KW-1185">Reference proteome</keyword>
<reference evidence="21 22" key="1">
    <citation type="submission" date="2019-07" db="EMBL/GenBank/DDBJ databases">
        <title>Tepidimonas charontis SPSP-6 draft genome.</title>
        <authorList>
            <person name="Da Costa M.S."/>
            <person name="Froufe H.J.C."/>
            <person name="Egas C."/>
            <person name="Albuquerque L."/>
        </authorList>
    </citation>
    <scope>NUCLEOTIDE SEQUENCE [LARGE SCALE GENOMIC DNA]</scope>
    <source>
        <strain evidence="21 22">SPSP-6</strain>
    </source>
</reference>
<dbReference type="AlphaFoldDB" id="A0A554XL31"/>
<dbReference type="GO" id="GO:0008408">
    <property type="term" value="F:3'-5' exonuclease activity"/>
    <property type="evidence" value="ECO:0007669"/>
    <property type="project" value="UniProtKB-UniRule"/>
</dbReference>
<dbReference type="SMART" id="SM00279">
    <property type="entry name" value="HhH2"/>
    <property type="match status" value="1"/>
</dbReference>
<feature type="domain" description="5'-3' exonuclease" evidence="19">
    <location>
        <begin position="42"/>
        <end position="307"/>
    </location>
</feature>
<evidence type="ECO:0000256" key="6">
    <source>
        <dbReference type="ARBA" id="ARBA00022695"/>
    </source>
</evidence>
<dbReference type="InterPro" id="IPR018320">
    <property type="entry name" value="DNA_polymerase_1"/>
</dbReference>
<keyword evidence="6 17" id="KW-0548">Nucleotidyltransferase</keyword>
<evidence type="ECO:0000256" key="3">
    <source>
        <dbReference type="ARBA" id="ARBA00012417"/>
    </source>
</evidence>
<feature type="domain" description="DNA-directed DNA polymerase family A palm" evidence="20">
    <location>
        <begin position="736"/>
        <end position="942"/>
    </location>
</feature>
<comment type="similarity">
    <text evidence="1 17">Belongs to the DNA polymerase type-A family.</text>
</comment>
<dbReference type="InterPro" id="IPR008918">
    <property type="entry name" value="HhH2"/>
</dbReference>
<evidence type="ECO:0000256" key="16">
    <source>
        <dbReference type="NCBIfam" id="TIGR00593"/>
    </source>
</evidence>
<dbReference type="CDD" id="cd08637">
    <property type="entry name" value="DNA_pol_A_pol_I_C"/>
    <property type="match status" value="1"/>
</dbReference>
<dbReference type="InterPro" id="IPR036397">
    <property type="entry name" value="RNaseH_sf"/>
</dbReference>
<dbReference type="Pfam" id="PF00476">
    <property type="entry name" value="DNA_pol_A"/>
    <property type="match status" value="1"/>
</dbReference>
<dbReference type="NCBIfam" id="NF004397">
    <property type="entry name" value="PRK05755.1"/>
    <property type="match status" value="1"/>
</dbReference>
<dbReference type="NCBIfam" id="TIGR00593">
    <property type="entry name" value="pola"/>
    <property type="match status" value="1"/>
</dbReference>
<dbReference type="InterPro" id="IPR002298">
    <property type="entry name" value="DNA_polymerase_A"/>
</dbReference>
<evidence type="ECO:0000256" key="12">
    <source>
        <dbReference type="ARBA" id="ARBA00022932"/>
    </source>
</evidence>
<dbReference type="EMBL" id="VJON01000001">
    <property type="protein sequence ID" value="TSE36526.1"/>
    <property type="molecule type" value="Genomic_DNA"/>
</dbReference>
<name>A0A554XL31_9BURK</name>
<dbReference type="SUPFAM" id="SSF47807">
    <property type="entry name" value="5' to 3' exonuclease, C-terminal subdomain"/>
    <property type="match status" value="1"/>
</dbReference>
<keyword evidence="5 17" id="KW-0808">Transferase</keyword>
<evidence type="ECO:0000256" key="5">
    <source>
        <dbReference type="ARBA" id="ARBA00022679"/>
    </source>
</evidence>
<evidence type="ECO:0000256" key="15">
    <source>
        <dbReference type="ARBA" id="ARBA00049244"/>
    </source>
</evidence>
<dbReference type="SMART" id="SM00474">
    <property type="entry name" value="35EXOc"/>
    <property type="match status" value="1"/>
</dbReference>
<organism evidence="21 22">
    <name type="scientific">Tepidimonas charontis</name>
    <dbReference type="NCBI Taxonomy" id="2267262"/>
    <lineage>
        <taxon>Bacteria</taxon>
        <taxon>Pseudomonadati</taxon>
        <taxon>Pseudomonadota</taxon>
        <taxon>Betaproteobacteria</taxon>
        <taxon>Burkholderiales</taxon>
        <taxon>Tepidimonas</taxon>
    </lineage>
</organism>
<evidence type="ECO:0000256" key="4">
    <source>
        <dbReference type="ARBA" id="ARBA00020311"/>
    </source>
</evidence>
<comment type="function">
    <text evidence="17">In addition to polymerase activity, this DNA polymerase exhibits 3'-5' and 5'-3' exonuclease activity.</text>
</comment>
<dbReference type="GO" id="GO:0006302">
    <property type="term" value="P:double-strand break repair"/>
    <property type="evidence" value="ECO:0007669"/>
    <property type="project" value="TreeGrafter"/>
</dbReference>
<dbReference type="GO" id="GO:0006261">
    <property type="term" value="P:DNA-templated DNA replication"/>
    <property type="evidence" value="ECO:0007669"/>
    <property type="project" value="UniProtKB-UniRule"/>
</dbReference>
<comment type="caution">
    <text evidence="21">The sequence shown here is derived from an EMBL/GenBank/DDBJ whole genome shotgun (WGS) entry which is preliminary data.</text>
</comment>
<feature type="domain" description="3'-5' exonuclease" evidence="18">
    <location>
        <begin position="381"/>
        <end position="568"/>
    </location>
</feature>
<evidence type="ECO:0000256" key="14">
    <source>
        <dbReference type="ARBA" id="ARBA00023204"/>
    </source>
</evidence>
<evidence type="ECO:0000313" key="21">
    <source>
        <dbReference type="EMBL" id="TSE36526.1"/>
    </source>
</evidence>
<keyword evidence="14 17" id="KW-0234">DNA repair</keyword>
<dbReference type="CDD" id="cd06139">
    <property type="entry name" value="DNA_polA_I_Ecoli_like_exo"/>
    <property type="match status" value="1"/>
</dbReference>
<dbReference type="SUPFAM" id="SSF88723">
    <property type="entry name" value="PIN domain-like"/>
    <property type="match status" value="1"/>
</dbReference>
<keyword evidence="10 17" id="KW-0378">Hydrolase</keyword>
<keyword evidence="12 17" id="KW-0239">DNA-directed DNA polymerase</keyword>
<dbReference type="InterPro" id="IPR020045">
    <property type="entry name" value="DNA_polI_H3TH"/>
</dbReference>
<dbReference type="Gene3D" id="1.20.1060.10">
    <property type="entry name" value="Taq DNA Polymerase, Chain T, domain 4"/>
    <property type="match status" value="1"/>
</dbReference>